<accession>A0ACA9KWB8</accession>
<reference evidence="1" key="1">
    <citation type="submission" date="2021-06" db="EMBL/GenBank/DDBJ databases">
        <authorList>
            <person name="Kallberg Y."/>
            <person name="Tangrot J."/>
            <person name="Rosling A."/>
        </authorList>
    </citation>
    <scope>NUCLEOTIDE SEQUENCE</scope>
    <source>
        <strain evidence="1">AU212A</strain>
    </source>
</reference>
<feature type="non-terminal residue" evidence="1">
    <location>
        <position position="1"/>
    </location>
</feature>
<gene>
    <name evidence="1" type="ORF">SCALOS_LOCUS3033</name>
</gene>
<evidence type="ECO:0000313" key="1">
    <source>
        <dbReference type="EMBL" id="CAG8496002.1"/>
    </source>
</evidence>
<sequence>PTEQECWKNSRKTRYPDGIIGYQSEIDDRKRVGNFDSPTEQVVYQSDYRKRIGNFDSPTERVGYQVKR</sequence>
<protein>
    <submittedName>
        <fullName evidence="1">8041_t:CDS:1</fullName>
    </submittedName>
</protein>
<evidence type="ECO:0000313" key="2">
    <source>
        <dbReference type="Proteomes" id="UP000789860"/>
    </source>
</evidence>
<dbReference type="EMBL" id="CAJVPM010003033">
    <property type="protein sequence ID" value="CAG8496002.1"/>
    <property type="molecule type" value="Genomic_DNA"/>
</dbReference>
<proteinExistence type="predicted"/>
<dbReference type="Proteomes" id="UP000789860">
    <property type="component" value="Unassembled WGS sequence"/>
</dbReference>
<comment type="caution">
    <text evidence="1">The sequence shown here is derived from an EMBL/GenBank/DDBJ whole genome shotgun (WGS) entry which is preliminary data.</text>
</comment>
<keyword evidence="2" id="KW-1185">Reference proteome</keyword>
<organism evidence="1 2">
    <name type="scientific">Scutellospora calospora</name>
    <dbReference type="NCBI Taxonomy" id="85575"/>
    <lineage>
        <taxon>Eukaryota</taxon>
        <taxon>Fungi</taxon>
        <taxon>Fungi incertae sedis</taxon>
        <taxon>Mucoromycota</taxon>
        <taxon>Glomeromycotina</taxon>
        <taxon>Glomeromycetes</taxon>
        <taxon>Diversisporales</taxon>
        <taxon>Gigasporaceae</taxon>
        <taxon>Scutellospora</taxon>
    </lineage>
</organism>
<name>A0ACA9KWB8_9GLOM</name>